<evidence type="ECO:0000313" key="11">
    <source>
        <dbReference type="Proteomes" id="UP000245073"/>
    </source>
</evidence>
<evidence type="ECO:0000256" key="2">
    <source>
        <dbReference type="ARBA" id="ARBA00022692"/>
    </source>
</evidence>
<dbReference type="PROSITE" id="PS00211">
    <property type="entry name" value="ABC_TRANSPORTER_1"/>
    <property type="match status" value="1"/>
</dbReference>
<gene>
    <name evidence="10" type="ORF">DDF67_15010</name>
</gene>
<dbReference type="InterPro" id="IPR039421">
    <property type="entry name" value="Type_1_exporter"/>
</dbReference>
<dbReference type="PANTHER" id="PTHR24221:SF248">
    <property type="entry name" value="ABC TRANSPORTER TRANSMEMBRANE REGION"/>
    <property type="match status" value="1"/>
</dbReference>
<dbReference type="OrthoDB" id="9787557at2"/>
<evidence type="ECO:0000259" key="9">
    <source>
        <dbReference type="PROSITE" id="PS50929"/>
    </source>
</evidence>
<comment type="caution">
    <text evidence="10">The sequence shown here is derived from an EMBL/GenBank/DDBJ whole genome shotgun (WGS) entry which is preliminary data.</text>
</comment>
<dbReference type="InterPro" id="IPR017871">
    <property type="entry name" value="ABC_transporter-like_CS"/>
</dbReference>
<dbReference type="Proteomes" id="UP000245073">
    <property type="component" value="Unassembled WGS sequence"/>
</dbReference>
<keyword evidence="3" id="KW-0547">Nucleotide-binding</keyword>
<dbReference type="InterPro" id="IPR027417">
    <property type="entry name" value="P-loop_NTPase"/>
</dbReference>
<accession>A0A2T9JTU3</accession>
<dbReference type="InterPro" id="IPR003593">
    <property type="entry name" value="AAA+_ATPase"/>
</dbReference>
<dbReference type="PROSITE" id="PS50893">
    <property type="entry name" value="ABC_TRANSPORTER_2"/>
    <property type="match status" value="1"/>
</dbReference>
<dbReference type="GO" id="GO:0140359">
    <property type="term" value="F:ABC-type transporter activity"/>
    <property type="evidence" value="ECO:0007669"/>
    <property type="project" value="InterPro"/>
</dbReference>
<evidence type="ECO:0000256" key="1">
    <source>
        <dbReference type="ARBA" id="ARBA00004651"/>
    </source>
</evidence>
<keyword evidence="11" id="KW-1185">Reference proteome</keyword>
<evidence type="ECO:0000259" key="8">
    <source>
        <dbReference type="PROSITE" id="PS50893"/>
    </source>
</evidence>
<dbReference type="SMART" id="SM00382">
    <property type="entry name" value="AAA"/>
    <property type="match status" value="1"/>
</dbReference>
<organism evidence="10 11">
    <name type="scientific">Caulobacter endophyticus</name>
    <dbReference type="NCBI Taxonomy" id="2172652"/>
    <lineage>
        <taxon>Bacteria</taxon>
        <taxon>Pseudomonadati</taxon>
        <taxon>Pseudomonadota</taxon>
        <taxon>Alphaproteobacteria</taxon>
        <taxon>Caulobacterales</taxon>
        <taxon>Caulobacteraceae</taxon>
        <taxon>Caulobacter</taxon>
    </lineage>
</organism>
<keyword evidence="4" id="KW-0067">ATP-binding</keyword>
<dbReference type="InterPro" id="IPR003439">
    <property type="entry name" value="ABC_transporter-like_ATP-bd"/>
</dbReference>
<dbReference type="SUPFAM" id="SSF52540">
    <property type="entry name" value="P-loop containing nucleoside triphosphate hydrolases"/>
    <property type="match status" value="1"/>
</dbReference>
<dbReference type="GO" id="GO:0030253">
    <property type="term" value="P:protein secretion by the type I secretion system"/>
    <property type="evidence" value="ECO:0007669"/>
    <property type="project" value="InterPro"/>
</dbReference>
<feature type="transmembrane region" description="Helical" evidence="7">
    <location>
        <begin position="245"/>
        <end position="263"/>
    </location>
</feature>
<keyword evidence="2 7" id="KW-0812">Transmembrane</keyword>
<comment type="subcellular location">
    <subcellularLocation>
        <location evidence="1">Cell membrane</location>
        <topology evidence="1">Multi-pass membrane protein</topology>
    </subcellularLocation>
</comment>
<protein>
    <submittedName>
        <fullName evidence="10">Type I secretion system permease/ATPase</fullName>
    </submittedName>
</protein>
<sequence>MKLLDGPIPSVLADAVRTCRRHFVGVALFSALMNILYIAPTIYMMQVYDRVVPTEGRLTLLYLTGVVAFALATLAALEAVRGRLLILASLRLDRVLGGPILTRLMSRLGPATTQQGMRDFDTVRAALTGPAALAVIDAPWTPFYALVAFLIHPALGALTVAGGVLLVWLALANEKATRTRQQDAAQAQAVAYAVQEASASNAETVRALGMGRNLRERQLSERSRGLDLVAKAQFTGGRYAAATKFVRLFLQSAALGLGAWLAVERQISAGSIIAASVLLSRALQPVEQLVGSWTVVGQARNAMNNLLRLFSEADAGRGGTQLPPPRGVLSLEQASVRAPGQSALLLRGVTMRVEPGEIVGVIGPSGAGKTTLAKLAAGAISPDAGLVRLDGANLLDWTADRLGRHVGYLPQDSGLMAGTIRDNIARFEVADEERNAEAIDTAVIAAAQTAGVHELILQLPRGYDTVLGLGGRGLSAGQAQRIALARALYRDPVLIVLDEPNSALDAEGEAALAAAVRLVRKRGGAVIIVAHRAAILSSADRLVLLVEGRVERDGPREEVMKEMAQRASAVKRAPVVSRTGS</sequence>
<dbReference type="GO" id="GO:0005524">
    <property type="term" value="F:ATP binding"/>
    <property type="evidence" value="ECO:0007669"/>
    <property type="project" value="UniProtKB-KW"/>
</dbReference>
<dbReference type="AlphaFoldDB" id="A0A2T9JTU3"/>
<dbReference type="GO" id="GO:0034040">
    <property type="term" value="F:ATPase-coupled lipid transmembrane transporter activity"/>
    <property type="evidence" value="ECO:0007669"/>
    <property type="project" value="TreeGrafter"/>
</dbReference>
<dbReference type="Pfam" id="PF00005">
    <property type="entry name" value="ABC_tran"/>
    <property type="match status" value="1"/>
</dbReference>
<evidence type="ECO:0000256" key="3">
    <source>
        <dbReference type="ARBA" id="ARBA00022741"/>
    </source>
</evidence>
<feature type="transmembrane region" description="Helical" evidence="7">
    <location>
        <begin position="60"/>
        <end position="80"/>
    </location>
</feature>
<dbReference type="NCBIfam" id="TIGR01842">
    <property type="entry name" value="type_I_sec_PrtD"/>
    <property type="match status" value="1"/>
</dbReference>
<dbReference type="GO" id="GO:0016887">
    <property type="term" value="F:ATP hydrolysis activity"/>
    <property type="evidence" value="ECO:0007669"/>
    <property type="project" value="InterPro"/>
</dbReference>
<dbReference type="RefSeq" id="WP_109101678.1">
    <property type="nucleotide sequence ID" value="NZ_QDKQ01000054.1"/>
</dbReference>
<feature type="domain" description="ABC transporter" evidence="8">
    <location>
        <begin position="329"/>
        <end position="572"/>
    </location>
</feature>
<dbReference type="GO" id="GO:0005886">
    <property type="term" value="C:plasma membrane"/>
    <property type="evidence" value="ECO:0007669"/>
    <property type="project" value="UniProtKB-SubCell"/>
</dbReference>
<dbReference type="GO" id="GO:0030256">
    <property type="term" value="C:type I protein secretion system complex"/>
    <property type="evidence" value="ECO:0007669"/>
    <property type="project" value="InterPro"/>
</dbReference>
<proteinExistence type="predicted"/>
<feature type="domain" description="ABC transmembrane type-1" evidence="9">
    <location>
        <begin position="24"/>
        <end position="298"/>
    </location>
</feature>
<dbReference type="Gene3D" id="3.40.50.300">
    <property type="entry name" value="P-loop containing nucleotide triphosphate hydrolases"/>
    <property type="match status" value="1"/>
</dbReference>
<dbReference type="PROSITE" id="PS50929">
    <property type="entry name" value="ABC_TM1F"/>
    <property type="match status" value="1"/>
</dbReference>
<dbReference type="InterPro" id="IPR036640">
    <property type="entry name" value="ABC1_TM_sf"/>
</dbReference>
<dbReference type="PANTHER" id="PTHR24221">
    <property type="entry name" value="ATP-BINDING CASSETTE SUB-FAMILY B"/>
    <property type="match status" value="1"/>
</dbReference>
<reference evidence="10 11" key="1">
    <citation type="submission" date="2018-04" db="EMBL/GenBank/DDBJ databases">
        <title>The genome sequence of Caulobacter sp. 744.</title>
        <authorList>
            <person name="Gao J."/>
            <person name="Sun J."/>
        </authorList>
    </citation>
    <scope>NUCLEOTIDE SEQUENCE [LARGE SCALE GENOMIC DNA]</scope>
    <source>
        <strain evidence="10 11">774</strain>
    </source>
</reference>
<evidence type="ECO:0000256" key="7">
    <source>
        <dbReference type="SAM" id="Phobius"/>
    </source>
</evidence>
<evidence type="ECO:0000256" key="6">
    <source>
        <dbReference type="ARBA" id="ARBA00023136"/>
    </source>
</evidence>
<keyword evidence="6 7" id="KW-0472">Membrane</keyword>
<dbReference type="InterPro" id="IPR011527">
    <property type="entry name" value="ABC1_TM_dom"/>
</dbReference>
<evidence type="ECO:0000256" key="4">
    <source>
        <dbReference type="ARBA" id="ARBA00022840"/>
    </source>
</evidence>
<dbReference type="SUPFAM" id="SSF90123">
    <property type="entry name" value="ABC transporter transmembrane region"/>
    <property type="match status" value="1"/>
</dbReference>
<feature type="transmembrane region" description="Helical" evidence="7">
    <location>
        <begin position="143"/>
        <end position="171"/>
    </location>
</feature>
<dbReference type="EMBL" id="QDKQ01000054">
    <property type="protein sequence ID" value="PVM87120.1"/>
    <property type="molecule type" value="Genomic_DNA"/>
</dbReference>
<keyword evidence="5 7" id="KW-1133">Transmembrane helix</keyword>
<dbReference type="Pfam" id="PF00664">
    <property type="entry name" value="ABC_membrane"/>
    <property type="match status" value="1"/>
</dbReference>
<dbReference type="InterPro" id="IPR010128">
    <property type="entry name" value="ATPase_T1SS_PrtD-like"/>
</dbReference>
<dbReference type="Gene3D" id="1.20.1560.10">
    <property type="entry name" value="ABC transporter type 1, transmembrane domain"/>
    <property type="match status" value="1"/>
</dbReference>
<feature type="transmembrane region" description="Helical" evidence="7">
    <location>
        <begin position="20"/>
        <end position="39"/>
    </location>
</feature>
<evidence type="ECO:0000256" key="5">
    <source>
        <dbReference type="ARBA" id="ARBA00022989"/>
    </source>
</evidence>
<name>A0A2T9JTU3_9CAUL</name>
<evidence type="ECO:0000313" key="10">
    <source>
        <dbReference type="EMBL" id="PVM87120.1"/>
    </source>
</evidence>